<dbReference type="EMBL" id="ML996081">
    <property type="protein sequence ID" value="KAF2156667.1"/>
    <property type="molecule type" value="Genomic_DNA"/>
</dbReference>
<reference evidence="1" key="1">
    <citation type="journal article" date="2020" name="Stud. Mycol.">
        <title>101 Dothideomycetes genomes: a test case for predicting lifestyles and emergence of pathogens.</title>
        <authorList>
            <person name="Haridas S."/>
            <person name="Albert R."/>
            <person name="Binder M."/>
            <person name="Bloem J."/>
            <person name="Labutti K."/>
            <person name="Salamov A."/>
            <person name="Andreopoulos B."/>
            <person name="Baker S."/>
            <person name="Barry K."/>
            <person name="Bills G."/>
            <person name="Bluhm B."/>
            <person name="Cannon C."/>
            <person name="Castanera R."/>
            <person name="Culley D."/>
            <person name="Daum C."/>
            <person name="Ezra D."/>
            <person name="Gonzalez J."/>
            <person name="Henrissat B."/>
            <person name="Kuo A."/>
            <person name="Liang C."/>
            <person name="Lipzen A."/>
            <person name="Lutzoni F."/>
            <person name="Magnuson J."/>
            <person name="Mondo S."/>
            <person name="Nolan M."/>
            <person name="Ohm R."/>
            <person name="Pangilinan J."/>
            <person name="Park H.-J."/>
            <person name="Ramirez L."/>
            <person name="Alfaro M."/>
            <person name="Sun H."/>
            <person name="Tritt A."/>
            <person name="Yoshinaga Y."/>
            <person name="Zwiers L.-H."/>
            <person name="Turgeon B."/>
            <person name="Goodwin S."/>
            <person name="Spatafora J."/>
            <person name="Crous P."/>
            <person name="Grigoriev I."/>
        </authorList>
    </citation>
    <scope>NUCLEOTIDE SEQUENCE</scope>
    <source>
        <strain evidence="1">CBS 260.36</strain>
    </source>
</reference>
<evidence type="ECO:0000313" key="2">
    <source>
        <dbReference type="Proteomes" id="UP000799439"/>
    </source>
</evidence>
<accession>A0A9P4J7A1</accession>
<name>A0A9P4J7A1_9PEZI</name>
<organism evidence="1 2">
    <name type="scientific">Myriangium duriaei CBS 260.36</name>
    <dbReference type="NCBI Taxonomy" id="1168546"/>
    <lineage>
        <taxon>Eukaryota</taxon>
        <taxon>Fungi</taxon>
        <taxon>Dikarya</taxon>
        <taxon>Ascomycota</taxon>
        <taxon>Pezizomycotina</taxon>
        <taxon>Dothideomycetes</taxon>
        <taxon>Dothideomycetidae</taxon>
        <taxon>Myriangiales</taxon>
        <taxon>Myriangiaceae</taxon>
        <taxon>Myriangium</taxon>
    </lineage>
</organism>
<protein>
    <submittedName>
        <fullName evidence="1">Uncharacterized protein</fullName>
    </submittedName>
</protein>
<dbReference type="Proteomes" id="UP000799439">
    <property type="component" value="Unassembled WGS sequence"/>
</dbReference>
<keyword evidence="2" id="KW-1185">Reference proteome</keyword>
<gene>
    <name evidence="1" type="ORF">K461DRAFT_263688</name>
</gene>
<comment type="caution">
    <text evidence="1">The sequence shown here is derived from an EMBL/GenBank/DDBJ whole genome shotgun (WGS) entry which is preliminary data.</text>
</comment>
<sequence length="250" mass="27774">MPAALSGRDLSERMSKRFVQYLRSSAETLDNMNFLCSRIAAIVQGHHHHCIPSVTALSVPRLLGWNSHEARVKLEHAETVVPSLSHPMQHSLPANSYIYTENTERSASPTVRRRTNAERVLSPNRLHYSGVRKSAAGVRGRREARICTRSHLTSEIRCATPTTDAPLPISYECDYGQDGIEDQHRHDSNLNIERIKQEPAFAPPSSSPSFVSAGGDLSPRSVAAGNTRDMSCSWLLCETFMPELGAEWLD</sequence>
<proteinExistence type="predicted"/>
<evidence type="ECO:0000313" key="1">
    <source>
        <dbReference type="EMBL" id="KAF2156667.1"/>
    </source>
</evidence>
<dbReference type="AlphaFoldDB" id="A0A9P4J7A1"/>